<gene>
    <name evidence="3" type="ordered locus">Sinac_1379</name>
</gene>
<dbReference type="InterPro" id="IPR021796">
    <property type="entry name" value="Tll0287-like_dom"/>
</dbReference>
<organism evidence="3 4">
    <name type="scientific">Singulisphaera acidiphila (strain ATCC BAA-1392 / DSM 18658 / VKM B-2454 / MOB10)</name>
    <dbReference type="NCBI Taxonomy" id="886293"/>
    <lineage>
        <taxon>Bacteria</taxon>
        <taxon>Pseudomonadati</taxon>
        <taxon>Planctomycetota</taxon>
        <taxon>Planctomycetia</taxon>
        <taxon>Isosphaerales</taxon>
        <taxon>Isosphaeraceae</taxon>
        <taxon>Singulisphaera</taxon>
    </lineage>
</organism>
<dbReference type="eggNOG" id="ENOG503344P">
    <property type="taxonomic scope" value="Bacteria"/>
</dbReference>
<name>L0DAA1_SINAD</name>
<dbReference type="HOGENOM" id="CLU_1509605_0_0_0"/>
<feature type="domain" description="Tll0287-like" evidence="2">
    <location>
        <begin position="64"/>
        <end position="164"/>
    </location>
</feature>
<sequence length="178" mass="19426">MLNGMRRGRLYCVVCLFVSLAAAALVAVLASGTDSRAETPTQDYALTRARDQVKMLDSLYKTAVVSVTKRYEEGPPAIKVAMDVFVAMEKDGWHKAKLVDASGTPQNEANLPQTDFEKRAAKAMQAGKPYYEEVDGEGAKRTLRVATIVPAVLKRCASCHGAKEGDLLGFIRYELPVK</sequence>
<proteinExistence type="predicted"/>
<keyword evidence="4" id="KW-1185">Reference proteome</keyword>
<reference evidence="3 4" key="1">
    <citation type="submission" date="2012-02" db="EMBL/GenBank/DDBJ databases">
        <title>Complete sequence of chromosome of Singulisphaera acidiphila DSM 18658.</title>
        <authorList>
            <consortium name="US DOE Joint Genome Institute (JGI-PGF)"/>
            <person name="Lucas S."/>
            <person name="Copeland A."/>
            <person name="Lapidus A."/>
            <person name="Glavina del Rio T."/>
            <person name="Dalin E."/>
            <person name="Tice H."/>
            <person name="Bruce D."/>
            <person name="Goodwin L."/>
            <person name="Pitluck S."/>
            <person name="Peters L."/>
            <person name="Ovchinnikova G."/>
            <person name="Chertkov O."/>
            <person name="Kyrpides N."/>
            <person name="Mavromatis K."/>
            <person name="Ivanova N."/>
            <person name="Brettin T."/>
            <person name="Detter J.C."/>
            <person name="Han C."/>
            <person name="Larimer F."/>
            <person name="Land M."/>
            <person name="Hauser L."/>
            <person name="Markowitz V."/>
            <person name="Cheng J.-F."/>
            <person name="Hugenholtz P."/>
            <person name="Woyke T."/>
            <person name="Wu D."/>
            <person name="Tindall B."/>
            <person name="Pomrenke H."/>
            <person name="Brambilla E."/>
            <person name="Klenk H.-P."/>
            <person name="Eisen J.A."/>
        </authorList>
    </citation>
    <scope>NUCLEOTIDE SEQUENCE [LARGE SCALE GENOMIC DNA]</scope>
    <source>
        <strain evidence="4">ATCC BAA-1392 / DSM 18658 / VKM B-2454 / MOB10</strain>
    </source>
</reference>
<dbReference type="Proteomes" id="UP000010798">
    <property type="component" value="Chromosome"/>
</dbReference>
<evidence type="ECO:0000313" key="4">
    <source>
        <dbReference type="Proteomes" id="UP000010798"/>
    </source>
</evidence>
<dbReference type="EMBL" id="CP003364">
    <property type="protein sequence ID" value="AGA25763.1"/>
    <property type="molecule type" value="Genomic_DNA"/>
</dbReference>
<dbReference type="AlphaFoldDB" id="L0DAA1"/>
<accession>L0DAA1</accession>
<dbReference type="Pfam" id="PF11845">
    <property type="entry name" value="Tll0287-like"/>
    <property type="match status" value="1"/>
</dbReference>
<evidence type="ECO:0000313" key="3">
    <source>
        <dbReference type="EMBL" id="AGA25763.1"/>
    </source>
</evidence>
<feature type="chain" id="PRO_5003940002" description="Tll0287-like domain-containing protein" evidence="1">
    <location>
        <begin position="24"/>
        <end position="178"/>
    </location>
</feature>
<feature type="signal peptide" evidence="1">
    <location>
        <begin position="1"/>
        <end position="23"/>
    </location>
</feature>
<evidence type="ECO:0000259" key="2">
    <source>
        <dbReference type="Pfam" id="PF11845"/>
    </source>
</evidence>
<evidence type="ECO:0000256" key="1">
    <source>
        <dbReference type="SAM" id="SignalP"/>
    </source>
</evidence>
<protein>
    <recommendedName>
        <fullName evidence="2">Tll0287-like domain-containing protein</fullName>
    </recommendedName>
</protein>
<keyword evidence="1" id="KW-0732">Signal</keyword>
<dbReference type="KEGG" id="saci:Sinac_1379"/>